<dbReference type="EC" id="6.1.1.21" evidence="3 8"/>
<dbReference type="PIRSF" id="PIRSF001549">
    <property type="entry name" value="His-tRNA_synth"/>
    <property type="match status" value="1"/>
</dbReference>
<dbReference type="InterPro" id="IPR041715">
    <property type="entry name" value="HisRS-like_core"/>
</dbReference>
<sequence length="447" mass="48874">MRGSIHSPGTVLLVIATAICEEPVPVKMDNSPARGTRDLLPATVAVRDHVLAQITEVYHRFGYQRIETPALENIERLTGGQGGENEKLIYRVLRRGLDETVAADTTLGELVDLGLRYDLTVPLTRFYGNNQATLPQPFRSFQVGPVWRAERPQKGRYRQFYQCDIDMLGEESVLAEVELIEATTEALAAVGLDGTTVRVSDRRFLSALAEGIGLPESEWTGLFITLDKLDKVGWDGVRAELAGRGLETDRIDQLQASITGLQGIDPAKLADQLTASVPGLSDEVVADLSATADALRSLAETRPLTWEFDPTLVRGMGYYTGQIFEIVHPGSSGSVAGGGRYDKLIGRSLGRDVPACGFSIGFERIVDLLEGQARGESVAVLYEADVPLARVTGTARELRADGRPVSPIRRRGKFGAQLGRLEEWGFTSFVHLKSEQAEIEERKLGDR</sequence>
<dbReference type="GO" id="GO:0004821">
    <property type="term" value="F:histidine-tRNA ligase activity"/>
    <property type="evidence" value="ECO:0007669"/>
    <property type="project" value="UniProtKB-UniRule"/>
</dbReference>
<feature type="binding site" evidence="9">
    <location>
        <position position="162"/>
    </location>
    <ligand>
        <name>L-histidine</name>
        <dbReference type="ChEBI" id="CHEBI:57595"/>
    </ligand>
</feature>
<evidence type="ECO:0000259" key="10">
    <source>
        <dbReference type="PROSITE" id="PS50862"/>
    </source>
</evidence>
<evidence type="ECO:0000256" key="3">
    <source>
        <dbReference type="ARBA" id="ARBA00012815"/>
    </source>
</evidence>
<proteinExistence type="inferred from homology"/>
<evidence type="ECO:0000256" key="2">
    <source>
        <dbReference type="ARBA" id="ARBA00011738"/>
    </source>
</evidence>
<dbReference type="SUPFAM" id="SSF55681">
    <property type="entry name" value="Class II aaRS and biotin synthetases"/>
    <property type="match status" value="1"/>
</dbReference>
<dbReference type="InterPro" id="IPR015807">
    <property type="entry name" value="His-tRNA-ligase"/>
</dbReference>
<dbReference type="Gene3D" id="3.30.930.10">
    <property type="entry name" value="Bira Bifunctional Protein, Domain 2"/>
    <property type="match status" value="1"/>
</dbReference>
<keyword evidence="6" id="KW-0648">Protein biosynthesis</keyword>
<gene>
    <name evidence="11" type="ORF">SAMN05192558_102645</name>
</gene>
<dbReference type="InterPro" id="IPR004516">
    <property type="entry name" value="HisRS/HisZ"/>
</dbReference>
<dbReference type="PROSITE" id="PS50862">
    <property type="entry name" value="AA_TRNA_LIGASE_II"/>
    <property type="match status" value="1"/>
</dbReference>
<dbReference type="AlphaFoldDB" id="A0A1H0IQJ3"/>
<evidence type="ECO:0000256" key="7">
    <source>
        <dbReference type="ARBA" id="ARBA00047639"/>
    </source>
</evidence>
<reference evidence="12" key="1">
    <citation type="submission" date="2016-10" db="EMBL/GenBank/DDBJ databases">
        <authorList>
            <person name="Varghese N."/>
            <person name="Submissions S."/>
        </authorList>
    </citation>
    <scope>NUCLEOTIDE SEQUENCE [LARGE SCALE GENOMIC DNA]</scope>
    <source>
        <strain evidence="12">IBRC-M 10655</strain>
    </source>
</reference>
<evidence type="ECO:0000313" key="11">
    <source>
        <dbReference type="EMBL" id="SDO33301.1"/>
    </source>
</evidence>
<dbReference type="GO" id="GO:0006427">
    <property type="term" value="P:histidyl-tRNA aminoacylation"/>
    <property type="evidence" value="ECO:0007669"/>
    <property type="project" value="UniProtKB-UniRule"/>
</dbReference>
<dbReference type="Pfam" id="PF13393">
    <property type="entry name" value="tRNA-synt_His"/>
    <property type="match status" value="1"/>
</dbReference>
<dbReference type="PANTHER" id="PTHR11476:SF7">
    <property type="entry name" value="HISTIDINE--TRNA LIGASE"/>
    <property type="match status" value="1"/>
</dbReference>
<evidence type="ECO:0000313" key="12">
    <source>
        <dbReference type="Proteomes" id="UP000199651"/>
    </source>
</evidence>
<dbReference type="GO" id="GO:0005524">
    <property type="term" value="F:ATP binding"/>
    <property type="evidence" value="ECO:0007669"/>
    <property type="project" value="UniProtKB-KW"/>
</dbReference>
<comment type="subunit">
    <text evidence="2">Homodimer.</text>
</comment>
<evidence type="ECO:0000256" key="4">
    <source>
        <dbReference type="ARBA" id="ARBA00022741"/>
    </source>
</evidence>
<keyword evidence="11" id="KW-0030">Aminoacyl-tRNA synthetase</keyword>
<name>A0A1H0IQJ3_9PSEU</name>
<protein>
    <recommendedName>
        <fullName evidence="3 8">Histidine--tRNA ligase</fullName>
        <ecNumber evidence="3 8">6.1.1.21</ecNumber>
    </recommendedName>
</protein>
<accession>A0A1H0IQJ3</accession>
<dbReference type="EMBL" id="FNJB01000002">
    <property type="protein sequence ID" value="SDO33301.1"/>
    <property type="molecule type" value="Genomic_DNA"/>
</dbReference>
<evidence type="ECO:0000256" key="5">
    <source>
        <dbReference type="ARBA" id="ARBA00022840"/>
    </source>
</evidence>
<dbReference type="GO" id="GO:0005737">
    <property type="term" value="C:cytoplasm"/>
    <property type="evidence" value="ECO:0007669"/>
    <property type="project" value="UniProtKB-UniRule"/>
</dbReference>
<evidence type="ECO:0000256" key="9">
    <source>
        <dbReference type="PIRSR" id="PIRSR001549-1"/>
    </source>
</evidence>
<organism evidence="11 12">
    <name type="scientific">Actinokineospora alba</name>
    <dbReference type="NCBI Taxonomy" id="504798"/>
    <lineage>
        <taxon>Bacteria</taxon>
        <taxon>Bacillati</taxon>
        <taxon>Actinomycetota</taxon>
        <taxon>Actinomycetes</taxon>
        <taxon>Pseudonocardiales</taxon>
        <taxon>Pseudonocardiaceae</taxon>
        <taxon>Actinokineospora</taxon>
    </lineage>
</organism>
<dbReference type="InterPro" id="IPR006195">
    <property type="entry name" value="aa-tRNA-synth_II"/>
</dbReference>
<dbReference type="NCBIfam" id="TIGR00442">
    <property type="entry name" value="hisS"/>
    <property type="match status" value="1"/>
</dbReference>
<dbReference type="PANTHER" id="PTHR11476">
    <property type="entry name" value="HISTIDYL-TRNA SYNTHETASE"/>
    <property type="match status" value="1"/>
</dbReference>
<evidence type="ECO:0000256" key="8">
    <source>
        <dbReference type="NCBIfam" id="TIGR00442"/>
    </source>
</evidence>
<feature type="binding site" evidence="9">
    <location>
        <position position="314"/>
    </location>
    <ligand>
        <name>L-histidine</name>
        <dbReference type="ChEBI" id="CHEBI:57595"/>
    </ligand>
</feature>
<keyword evidence="11" id="KW-0436">Ligase</keyword>
<keyword evidence="12" id="KW-1185">Reference proteome</keyword>
<dbReference type="CDD" id="cd00773">
    <property type="entry name" value="HisRS-like_core"/>
    <property type="match status" value="1"/>
</dbReference>
<feature type="domain" description="Aminoacyl-transfer RNA synthetases class-II family profile" evidence="10">
    <location>
        <begin position="34"/>
        <end position="387"/>
    </location>
</feature>
<feature type="binding site" evidence="9">
    <location>
        <position position="148"/>
    </location>
    <ligand>
        <name>L-histidine</name>
        <dbReference type="ChEBI" id="CHEBI:57595"/>
    </ligand>
</feature>
<feature type="binding site" evidence="9">
    <location>
        <begin position="318"/>
        <end position="319"/>
    </location>
    <ligand>
        <name>L-histidine</name>
        <dbReference type="ChEBI" id="CHEBI:57595"/>
    </ligand>
</feature>
<keyword evidence="4" id="KW-0547">Nucleotide-binding</keyword>
<keyword evidence="5" id="KW-0067">ATP-binding</keyword>
<evidence type="ECO:0000256" key="6">
    <source>
        <dbReference type="ARBA" id="ARBA00022917"/>
    </source>
</evidence>
<dbReference type="STRING" id="504798.SAMN05421871_108344"/>
<dbReference type="RefSeq" id="WP_228769725.1">
    <property type="nucleotide sequence ID" value="NZ_FNDV01000008.1"/>
</dbReference>
<evidence type="ECO:0000256" key="1">
    <source>
        <dbReference type="ARBA" id="ARBA00008226"/>
    </source>
</evidence>
<dbReference type="Proteomes" id="UP000199651">
    <property type="component" value="Unassembled WGS sequence"/>
</dbReference>
<dbReference type="InterPro" id="IPR045864">
    <property type="entry name" value="aa-tRNA-synth_II/BPL/LPL"/>
</dbReference>
<feature type="binding site" evidence="9">
    <location>
        <begin position="118"/>
        <end position="120"/>
    </location>
    <ligand>
        <name>L-histidine</name>
        <dbReference type="ChEBI" id="CHEBI:57595"/>
    </ligand>
</feature>
<comment type="similarity">
    <text evidence="1">Belongs to the class-II aminoacyl-tRNA synthetase family.</text>
</comment>
<feature type="binding site" evidence="9">
    <location>
        <position position="166"/>
    </location>
    <ligand>
        <name>L-histidine</name>
        <dbReference type="ChEBI" id="CHEBI:57595"/>
    </ligand>
</feature>
<comment type="catalytic activity">
    <reaction evidence="7">
        <text>tRNA(His) + L-histidine + ATP = L-histidyl-tRNA(His) + AMP + diphosphate + H(+)</text>
        <dbReference type="Rhea" id="RHEA:17313"/>
        <dbReference type="Rhea" id="RHEA-COMP:9665"/>
        <dbReference type="Rhea" id="RHEA-COMP:9689"/>
        <dbReference type="ChEBI" id="CHEBI:15378"/>
        <dbReference type="ChEBI" id="CHEBI:30616"/>
        <dbReference type="ChEBI" id="CHEBI:33019"/>
        <dbReference type="ChEBI" id="CHEBI:57595"/>
        <dbReference type="ChEBI" id="CHEBI:78442"/>
        <dbReference type="ChEBI" id="CHEBI:78527"/>
        <dbReference type="ChEBI" id="CHEBI:456215"/>
        <dbReference type="EC" id="6.1.1.21"/>
    </reaction>
</comment>